<evidence type="ECO:0000256" key="11">
    <source>
        <dbReference type="ARBA" id="ARBA00023310"/>
    </source>
</evidence>
<keyword evidence="9 15" id="KW-0406">Ion transport</keyword>
<evidence type="ECO:0000256" key="17">
    <source>
        <dbReference type="SAM" id="Coils"/>
    </source>
</evidence>
<evidence type="ECO:0000256" key="6">
    <source>
        <dbReference type="ARBA" id="ARBA00022692"/>
    </source>
</evidence>
<keyword evidence="8 15" id="KW-1133">Transmembrane helix</keyword>
<evidence type="ECO:0000256" key="12">
    <source>
        <dbReference type="ARBA" id="ARBA00025198"/>
    </source>
</evidence>
<comment type="function">
    <text evidence="12 15">F(1)F(0) ATP synthase produces ATP from ADP in the presence of a proton or sodium gradient. F-type ATPases consist of two structural domains, F(1) containing the extramembraneous catalytic core and F(0) containing the membrane proton channel, linked together by a central stalk and a peripheral stalk. During catalysis, ATP synthesis in the catalytic domain of F(1) is coupled via a rotary mechanism of the central stalk subunits to proton translocation.</text>
</comment>
<dbReference type="InterPro" id="IPR002146">
    <property type="entry name" value="ATP_synth_b/b'su_bac/chlpt"/>
</dbReference>
<dbReference type="GO" id="GO:0005886">
    <property type="term" value="C:plasma membrane"/>
    <property type="evidence" value="ECO:0007669"/>
    <property type="project" value="UniProtKB-SubCell"/>
</dbReference>
<evidence type="ECO:0000313" key="19">
    <source>
        <dbReference type="Proteomes" id="UP000029492"/>
    </source>
</evidence>
<protein>
    <recommendedName>
        <fullName evidence="15">ATP synthase subunit b</fullName>
    </recommendedName>
    <alternativeName>
        <fullName evidence="15">ATP synthase F(0) sector subunit b</fullName>
    </alternativeName>
    <alternativeName>
        <fullName evidence="15">ATPase subunit I</fullName>
    </alternativeName>
    <alternativeName>
        <fullName evidence="15">F-type ATPase subunit b</fullName>
        <shortName evidence="15">F-ATPase subunit b</shortName>
    </alternativeName>
</protein>
<evidence type="ECO:0000313" key="18">
    <source>
        <dbReference type="EMBL" id="AIQ88646.1"/>
    </source>
</evidence>
<gene>
    <name evidence="15" type="primary">atpF</name>
    <name evidence="18" type="ORF">MOC_0891</name>
</gene>
<keyword evidence="5 15" id="KW-0138">CF(0)</keyword>
<dbReference type="GO" id="GO:0046961">
    <property type="term" value="F:proton-transporting ATPase activity, rotational mechanism"/>
    <property type="evidence" value="ECO:0007669"/>
    <property type="project" value="TreeGrafter"/>
</dbReference>
<dbReference type="eggNOG" id="COG0711">
    <property type="taxonomic scope" value="Bacteria"/>
</dbReference>
<dbReference type="Pfam" id="PF00430">
    <property type="entry name" value="ATP-synt_B"/>
    <property type="match status" value="1"/>
</dbReference>
<keyword evidence="17" id="KW-0175">Coiled coil</keyword>
<dbReference type="EMBL" id="CP003811">
    <property type="protein sequence ID" value="AIQ88646.1"/>
    <property type="molecule type" value="Genomic_DNA"/>
</dbReference>
<accession>A0A089NL81</accession>
<dbReference type="KEGG" id="mor:MOC_0891"/>
<keyword evidence="19" id="KW-1185">Reference proteome</keyword>
<evidence type="ECO:0000256" key="1">
    <source>
        <dbReference type="ARBA" id="ARBA00004377"/>
    </source>
</evidence>
<keyword evidence="18" id="KW-0378">Hydrolase</keyword>
<evidence type="ECO:0000256" key="4">
    <source>
        <dbReference type="ARBA" id="ARBA00022475"/>
    </source>
</evidence>
<keyword evidence="4 15" id="KW-1003">Cell membrane</keyword>
<comment type="function">
    <text evidence="13">Component of the F(0) channel, it forms part of the peripheral stalk, linking F(1) to F(0). The b'-subunit is a diverged and duplicated form of b found in plants and photosynthetic bacteria.</text>
</comment>
<evidence type="ECO:0000256" key="13">
    <source>
        <dbReference type="ARBA" id="ARBA00025614"/>
    </source>
</evidence>
<dbReference type="GO" id="GO:0045259">
    <property type="term" value="C:proton-transporting ATP synthase complex"/>
    <property type="evidence" value="ECO:0007669"/>
    <property type="project" value="UniProtKB-KW"/>
</dbReference>
<evidence type="ECO:0000256" key="8">
    <source>
        <dbReference type="ARBA" id="ARBA00022989"/>
    </source>
</evidence>
<comment type="similarity">
    <text evidence="2 15 16">Belongs to the ATPase B chain family.</text>
</comment>
<dbReference type="GO" id="GO:0016787">
    <property type="term" value="F:hydrolase activity"/>
    <property type="evidence" value="ECO:0007669"/>
    <property type="project" value="UniProtKB-KW"/>
</dbReference>
<evidence type="ECO:0000256" key="14">
    <source>
        <dbReference type="ARBA" id="ARBA00025830"/>
    </source>
</evidence>
<keyword evidence="7 15" id="KW-0375">Hydrogen ion transport</keyword>
<evidence type="ECO:0000256" key="5">
    <source>
        <dbReference type="ARBA" id="ARBA00022547"/>
    </source>
</evidence>
<dbReference type="AlphaFoldDB" id="A0A089NL81"/>
<evidence type="ECO:0000256" key="2">
    <source>
        <dbReference type="ARBA" id="ARBA00005513"/>
    </source>
</evidence>
<dbReference type="CDD" id="cd06503">
    <property type="entry name" value="ATP-synt_Fo_b"/>
    <property type="match status" value="1"/>
</dbReference>
<evidence type="ECO:0000256" key="3">
    <source>
        <dbReference type="ARBA" id="ARBA00022448"/>
    </source>
</evidence>
<keyword evidence="10 15" id="KW-0472">Membrane</keyword>
<proteinExistence type="inferred from homology"/>
<comment type="subcellular location">
    <subcellularLocation>
        <location evidence="1">Cell inner membrane</location>
        <topology evidence="1">Single-pass membrane protein</topology>
    </subcellularLocation>
    <subcellularLocation>
        <location evidence="15">Cell membrane</location>
        <topology evidence="15">Single-pass membrane protein</topology>
    </subcellularLocation>
</comment>
<evidence type="ECO:0000256" key="7">
    <source>
        <dbReference type="ARBA" id="ARBA00022781"/>
    </source>
</evidence>
<feature type="coiled-coil region" evidence="17">
    <location>
        <begin position="37"/>
        <end position="122"/>
    </location>
</feature>
<organism evidence="18 19">
    <name type="scientific">Methylobacterium oryzae CBMB20</name>
    <dbReference type="NCBI Taxonomy" id="693986"/>
    <lineage>
        <taxon>Bacteria</taxon>
        <taxon>Pseudomonadati</taxon>
        <taxon>Pseudomonadota</taxon>
        <taxon>Alphaproteobacteria</taxon>
        <taxon>Hyphomicrobiales</taxon>
        <taxon>Methylobacteriaceae</taxon>
        <taxon>Methylobacterium</taxon>
    </lineage>
</organism>
<reference evidence="18 19" key="1">
    <citation type="journal article" date="2014" name="PLoS ONE">
        <title>Genome Information of Methylobacterium oryzae, a Plant-Probiotic Methylotroph in the Phyllosphere.</title>
        <authorList>
            <person name="Kwak M.J."/>
            <person name="Jeong H."/>
            <person name="Madhaiyan M."/>
            <person name="Lee Y."/>
            <person name="Sa T.M."/>
            <person name="Oh T.K."/>
            <person name="Kim J.F."/>
        </authorList>
    </citation>
    <scope>NUCLEOTIDE SEQUENCE [LARGE SCALE GENOMIC DNA]</scope>
    <source>
        <strain evidence="18 19">CBMB20</strain>
    </source>
</reference>
<feature type="transmembrane region" description="Helical" evidence="15">
    <location>
        <begin position="6"/>
        <end position="26"/>
    </location>
</feature>
<dbReference type="STRING" id="693986.MOC_0891"/>
<sequence>MLLEAEFWVAVAFVIFMGIAWKAGAFSTMTKGLDGRANRVRHELDEAKRLREEAAAVLADYKRRRAEAEKEAESIVAGAREEAARAAEEGHRKLDDFLARRTKAAETKIAQAEAQAEAQVRAAAAEAAVKVSETILRERMQGEAAQGLIRASLGEVRTRMRS</sequence>
<dbReference type="PANTHER" id="PTHR33445:SF1">
    <property type="entry name" value="ATP SYNTHASE SUBUNIT B"/>
    <property type="match status" value="1"/>
</dbReference>
<dbReference type="Proteomes" id="UP000029492">
    <property type="component" value="Chromosome"/>
</dbReference>
<comment type="subunit">
    <text evidence="14 15">F-type ATPases have 2 components, F(1) - the catalytic core - and F(0) - the membrane proton channel. F(1) has five subunits: alpha(3), beta(3), gamma(1), delta(1), epsilon(1). F(0) has three main subunits: a(1), b(2) and c(10-14). The alpha and beta chains form an alternating ring which encloses part of the gamma chain. F(1) is attached to F(0) by a central stalk formed by the gamma and epsilon chains, while a peripheral stalk is formed by the delta and b chains.</text>
</comment>
<evidence type="ECO:0000256" key="10">
    <source>
        <dbReference type="ARBA" id="ARBA00023136"/>
    </source>
</evidence>
<dbReference type="HAMAP" id="MF_01398">
    <property type="entry name" value="ATP_synth_b_bprime"/>
    <property type="match status" value="1"/>
</dbReference>
<dbReference type="PANTHER" id="PTHR33445">
    <property type="entry name" value="ATP SYNTHASE SUBUNIT B', CHLOROPLASTIC"/>
    <property type="match status" value="1"/>
</dbReference>
<keyword evidence="6 15" id="KW-0812">Transmembrane</keyword>
<dbReference type="HOGENOM" id="CLU_079215_6_1_5"/>
<evidence type="ECO:0000256" key="15">
    <source>
        <dbReference type="HAMAP-Rule" id="MF_01398"/>
    </source>
</evidence>
<evidence type="ECO:0000256" key="16">
    <source>
        <dbReference type="RuleBase" id="RU003848"/>
    </source>
</evidence>
<keyword evidence="3 15" id="KW-0813">Transport</keyword>
<dbReference type="GO" id="GO:0046933">
    <property type="term" value="F:proton-transporting ATP synthase activity, rotational mechanism"/>
    <property type="evidence" value="ECO:0007669"/>
    <property type="project" value="UniProtKB-UniRule"/>
</dbReference>
<dbReference type="InterPro" id="IPR050059">
    <property type="entry name" value="ATP_synthase_B_chain"/>
</dbReference>
<name>A0A089NL81_9HYPH</name>
<evidence type="ECO:0000256" key="9">
    <source>
        <dbReference type="ARBA" id="ARBA00023065"/>
    </source>
</evidence>
<keyword evidence="11 15" id="KW-0066">ATP synthesis</keyword>